<name>A0A2V1DL38_9PLEO</name>
<proteinExistence type="predicted"/>
<feature type="region of interest" description="Disordered" evidence="1">
    <location>
        <begin position="339"/>
        <end position="406"/>
    </location>
</feature>
<dbReference type="PANTHER" id="PTHR38248">
    <property type="entry name" value="FUNK1 6"/>
    <property type="match status" value="1"/>
</dbReference>
<dbReference type="Pfam" id="PF17667">
    <property type="entry name" value="Pkinase_fungal"/>
    <property type="match status" value="1"/>
</dbReference>
<dbReference type="EMBL" id="KZ805409">
    <property type="protein sequence ID" value="PVH98635.1"/>
    <property type="molecule type" value="Genomic_DNA"/>
</dbReference>
<evidence type="ECO:0000259" key="2">
    <source>
        <dbReference type="Pfam" id="PF17667"/>
    </source>
</evidence>
<keyword evidence="4" id="KW-1185">Reference proteome</keyword>
<feature type="region of interest" description="Disordered" evidence="1">
    <location>
        <begin position="88"/>
        <end position="112"/>
    </location>
</feature>
<evidence type="ECO:0000256" key="1">
    <source>
        <dbReference type="SAM" id="MobiDB-lite"/>
    </source>
</evidence>
<evidence type="ECO:0000313" key="4">
    <source>
        <dbReference type="Proteomes" id="UP000244855"/>
    </source>
</evidence>
<accession>A0A2V1DL38</accession>
<dbReference type="InterPro" id="IPR011009">
    <property type="entry name" value="Kinase-like_dom_sf"/>
</dbReference>
<gene>
    <name evidence="3" type="ORF">DM02DRAFT_681823</name>
</gene>
<dbReference type="PANTHER" id="PTHR38248:SF2">
    <property type="entry name" value="FUNK1 11"/>
    <property type="match status" value="1"/>
</dbReference>
<evidence type="ECO:0000313" key="3">
    <source>
        <dbReference type="EMBL" id="PVH98635.1"/>
    </source>
</evidence>
<dbReference type="SUPFAM" id="SSF56112">
    <property type="entry name" value="Protein kinase-like (PK-like)"/>
    <property type="match status" value="1"/>
</dbReference>
<dbReference type="STRING" id="97972.A0A2V1DL38"/>
<organism evidence="3 4">
    <name type="scientific">Periconia macrospinosa</name>
    <dbReference type="NCBI Taxonomy" id="97972"/>
    <lineage>
        <taxon>Eukaryota</taxon>
        <taxon>Fungi</taxon>
        <taxon>Dikarya</taxon>
        <taxon>Ascomycota</taxon>
        <taxon>Pezizomycotina</taxon>
        <taxon>Dothideomycetes</taxon>
        <taxon>Pleosporomycetidae</taxon>
        <taxon>Pleosporales</taxon>
        <taxon>Massarineae</taxon>
        <taxon>Periconiaceae</taxon>
        <taxon>Periconia</taxon>
    </lineage>
</organism>
<reference evidence="3 4" key="1">
    <citation type="journal article" date="2018" name="Sci. Rep.">
        <title>Comparative genomics provides insights into the lifestyle and reveals functional heterogeneity of dark septate endophytic fungi.</title>
        <authorList>
            <person name="Knapp D.G."/>
            <person name="Nemeth J.B."/>
            <person name="Barry K."/>
            <person name="Hainaut M."/>
            <person name="Henrissat B."/>
            <person name="Johnson J."/>
            <person name="Kuo A."/>
            <person name="Lim J.H.P."/>
            <person name="Lipzen A."/>
            <person name="Nolan M."/>
            <person name="Ohm R.A."/>
            <person name="Tamas L."/>
            <person name="Grigoriev I.V."/>
            <person name="Spatafora J.W."/>
            <person name="Nagy L.G."/>
            <person name="Kovacs G.M."/>
        </authorList>
    </citation>
    <scope>NUCLEOTIDE SEQUENCE [LARGE SCALE GENOMIC DNA]</scope>
    <source>
        <strain evidence="3 4">DSE2036</strain>
    </source>
</reference>
<sequence>MAAQHGQLRELYRTPQICRRRAERGTWTTIRLKSVAQAVFDKCKEGDNPLFREESGWQGWPASARERDVLSWFAPLTGQLLDFAAENQPASRPRRRPLAQPHQPVQGSTADRKLDVGFVDDPSAGVDSKCHWSQILVPGELKSNPSADTASKAWLDLGRYAREVFAAQDSRRFVLGFTLCGSFMRLWEFDRLGGIASEQFDINEDGLQFVSAVLGFLLLNEEQLGFDPTVITAGDKRYIEIERNNHTERLIIDKVVKRVPCVAGRATTCWRAHCEGDDSRTPLVIKDSWQFPEREEEGELLREATDKDVVNVARYYHHETVCVGGQDDDIRGSVRRGLDITKARNHRPESSMPPPSTAGRRVSRISRSSSVAGRKRSSSCTGAPLPPTKRTCSSSPTKGGRATANRVHRRVIVRDYGKAVYKASSRTSLLAALEGCIEGYESLHTRAGMLQCDISPNNLMMNEKDDNPSWRAFLIDLDLAIKEQREKSSGARGKTGTRAFMAIGVLLDDELHSFMHDLESFFWVLFWICIHYDGPGRDIGATEFECWNYESDRKLAGSKKSVVCDERDFLKIAEMNFTPYYQPLIPYINRLRRKVFPNGERWRDPNPKLYLDMKEILRAAQDDLKQLEG</sequence>
<dbReference type="Gene3D" id="1.10.510.10">
    <property type="entry name" value="Transferase(Phosphotransferase) domain 1"/>
    <property type="match status" value="1"/>
</dbReference>
<protein>
    <recommendedName>
        <fullName evidence="2">Fungal-type protein kinase domain-containing protein</fullName>
    </recommendedName>
</protein>
<dbReference type="AlphaFoldDB" id="A0A2V1DL38"/>
<feature type="compositionally biased region" description="Basic and acidic residues" evidence="1">
    <location>
        <begin position="339"/>
        <end position="349"/>
    </location>
</feature>
<dbReference type="Proteomes" id="UP000244855">
    <property type="component" value="Unassembled WGS sequence"/>
</dbReference>
<dbReference type="OrthoDB" id="5584477at2759"/>
<feature type="domain" description="Fungal-type protein kinase" evidence="2">
    <location>
        <begin position="114"/>
        <end position="529"/>
    </location>
</feature>
<dbReference type="InterPro" id="IPR040976">
    <property type="entry name" value="Pkinase_fungal"/>
</dbReference>